<dbReference type="STRING" id="556484.B7G6G8"/>
<evidence type="ECO:0000256" key="1">
    <source>
        <dbReference type="ARBA" id="ARBA00022555"/>
    </source>
</evidence>
<dbReference type="InterPro" id="IPR029028">
    <property type="entry name" value="Alpha/beta_knot_MTases"/>
</dbReference>
<evidence type="ECO:0000256" key="5">
    <source>
        <dbReference type="ARBA" id="ARBA00022694"/>
    </source>
</evidence>
<dbReference type="InterPro" id="IPR033671">
    <property type="entry name" value="TrmH"/>
</dbReference>
<keyword evidence="9" id="KW-1185">Reference proteome</keyword>
<dbReference type="Pfam" id="PF00588">
    <property type="entry name" value="SpoU_methylase"/>
    <property type="match status" value="1"/>
</dbReference>
<evidence type="ECO:0000256" key="6">
    <source>
        <dbReference type="ARBA" id="ARBA00022884"/>
    </source>
</evidence>
<evidence type="ECO:0000256" key="2">
    <source>
        <dbReference type="ARBA" id="ARBA00022603"/>
    </source>
</evidence>
<name>B7G6G8_PHATC</name>
<organism evidence="8 9">
    <name type="scientific">Phaeodactylum tricornutum (strain CCAP 1055/1)</name>
    <dbReference type="NCBI Taxonomy" id="556484"/>
    <lineage>
        <taxon>Eukaryota</taxon>
        <taxon>Sar</taxon>
        <taxon>Stramenopiles</taxon>
        <taxon>Ochrophyta</taxon>
        <taxon>Bacillariophyta</taxon>
        <taxon>Bacillariophyceae</taxon>
        <taxon>Bacillariophycidae</taxon>
        <taxon>Naviculales</taxon>
        <taxon>Phaeodactylaceae</taxon>
        <taxon>Phaeodactylum</taxon>
    </lineage>
</organism>
<dbReference type="eggNOG" id="KOG0838">
    <property type="taxonomic scope" value="Eukaryota"/>
</dbReference>
<dbReference type="Gene3D" id="3.40.1280.10">
    <property type="match status" value="1"/>
</dbReference>
<reference evidence="8 9" key="1">
    <citation type="journal article" date="2008" name="Nature">
        <title>The Phaeodactylum genome reveals the evolutionary history of diatom genomes.</title>
        <authorList>
            <person name="Bowler C."/>
            <person name="Allen A.E."/>
            <person name="Badger J.H."/>
            <person name="Grimwood J."/>
            <person name="Jabbari K."/>
            <person name="Kuo A."/>
            <person name="Maheswari U."/>
            <person name="Martens C."/>
            <person name="Maumus F."/>
            <person name="Otillar R.P."/>
            <person name="Rayko E."/>
            <person name="Salamov A."/>
            <person name="Vandepoele K."/>
            <person name="Beszteri B."/>
            <person name="Gruber A."/>
            <person name="Heijde M."/>
            <person name="Katinka M."/>
            <person name="Mock T."/>
            <person name="Valentin K."/>
            <person name="Verret F."/>
            <person name="Berges J.A."/>
            <person name="Brownlee C."/>
            <person name="Cadoret J.P."/>
            <person name="Chiovitti A."/>
            <person name="Choi C.J."/>
            <person name="Coesel S."/>
            <person name="De Martino A."/>
            <person name="Detter J.C."/>
            <person name="Durkin C."/>
            <person name="Falciatore A."/>
            <person name="Fournet J."/>
            <person name="Haruta M."/>
            <person name="Huysman M.J."/>
            <person name="Jenkins B.D."/>
            <person name="Jiroutova K."/>
            <person name="Jorgensen R.E."/>
            <person name="Joubert Y."/>
            <person name="Kaplan A."/>
            <person name="Kroger N."/>
            <person name="Kroth P.G."/>
            <person name="La Roche J."/>
            <person name="Lindquist E."/>
            <person name="Lommer M."/>
            <person name="Martin-Jezequel V."/>
            <person name="Lopez P.J."/>
            <person name="Lucas S."/>
            <person name="Mangogna M."/>
            <person name="McGinnis K."/>
            <person name="Medlin L.K."/>
            <person name="Montsant A."/>
            <person name="Oudot-Le Secq M.P."/>
            <person name="Napoli C."/>
            <person name="Obornik M."/>
            <person name="Parker M.S."/>
            <person name="Petit J.L."/>
            <person name="Porcel B.M."/>
            <person name="Poulsen N."/>
            <person name="Robison M."/>
            <person name="Rychlewski L."/>
            <person name="Rynearson T.A."/>
            <person name="Schmutz J."/>
            <person name="Shapiro H."/>
            <person name="Siaut M."/>
            <person name="Stanley M."/>
            <person name="Sussman M.R."/>
            <person name="Taylor A.R."/>
            <person name="Vardi A."/>
            <person name="von Dassow P."/>
            <person name="Vyverman W."/>
            <person name="Willis A."/>
            <person name="Wyrwicz L.S."/>
            <person name="Rokhsar D.S."/>
            <person name="Weissenbach J."/>
            <person name="Armbrust E.V."/>
            <person name="Green B.R."/>
            <person name="Van de Peer Y."/>
            <person name="Grigoriev I.V."/>
        </authorList>
    </citation>
    <scope>NUCLEOTIDE SEQUENCE [LARGE SCALE GENOMIC DNA]</scope>
    <source>
        <strain evidence="8 9">CCAP 1055/1</strain>
    </source>
</reference>
<evidence type="ECO:0000313" key="8">
    <source>
        <dbReference type="EMBL" id="EEC45859.1"/>
    </source>
</evidence>
<dbReference type="SUPFAM" id="SSF75217">
    <property type="entry name" value="alpha/beta knot"/>
    <property type="match status" value="1"/>
</dbReference>
<keyword evidence="1" id="KW-0820">tRNA-binding</keyword>
<dbReference type="SMR" id="B7G6G8"/>
<proteinExistence type="predicted"/>
<accession>B7G6G8</accession>
<evidence type="ECO:0000313" key="9">
    <source>
        <dbReference type="Proteomes" id="UP000000759"/>
    </source>
</evidence>
<sequence length="289" mass="32754">MSLVVISSLSVRIQAFTSTKAAFRLSRRSVRCFGGSALRSRRRSSEGEQKSVLEWESFEFGESPKWDARFDSSRTIVAGNEDELNLVRQAEAIKDQETAATLNQQRSAWERLSPGIVESATQLLLPFIQEERVQRIKSVLNQRTGHTRLLFENPANPSNIWACLRTVDSFGIQHVDVVIQSGEYKGKAALSQKRGMRTAMGSAQWMTLRNHLSTADAVRTLKTQNNCRIFASDLNPNSRDIRTIDWSSYGDQPICIKCVSSRMKPLHCPCTDLPSPSICRWRPPLRWRI</sequence>
<keyword evidence="2" id="KW-0489">Methyltransferase</keyword>
<dbReference type="InParanoid" id="B7G6G8"/>
<dbReference type="InterPro" id="IPR029026">
    <property type="entry name" value="tRNA_m1G_MTases_N"/>
</dbReference>
<dbReference type="GO" id="GO:0008173">
    <property type="term" value="F:RNA methyltransferase activity"/>
    <property type="evidence" value="ECO:0007669"/>
    <property type="project" value="InterPro"/>
</dbReference>
<dbReference type="RefSeq" id="XP_002182572.1">
    <property type="nucleotide sequence ID" value="XM_002182536.1"/>
</dbReference>
<dbReference type="PANTHER" id="PTHR43453:SF1">
    <property type="entry name" value="TRNA_RRNA METHYLTRANSFERASE SPOU TYPE DOMAIN-CONTAINING PROTEIN"/>
    <property type="match status" value="1"/>
</dbReference>
<reference evidence="9" key="2">
    <citation type="submission" date="2008-08" db="EMBL/GenBank/DDBJ databases">
        <authorList>
            <consortium name="Diatom Consortium"/>
            <person name="Grigoriev I."/>
            <person name="Grimwood J."/>
            <person name="Kuo A."/>
            <person name="Otillar R.P."/>
            <person name="Salamov A."/>
            <person name="Detter J.C."/>
            <person name="Lindquist E."/>
            <person name="Shapiro H."/>
            <person name="Lucas S."/>
            <person name="Glavina del Rio T."/>
            <person name="Pitluck S."/>
            <person name="Rokhsar D."/>
            <person name="Bowler C."/>
        </authorList>
    </citation>
    <scope>GENOME REANNOTATION</scope>
    <source>
        <strain evidence="9">CCAP 1055/1</strain>
    </source>
</reference>
<dbReference type="GeneID" id="7203353"/>
<dbReference type="EMBL" id="CM000618">
    <property type="protein sequence ID" value="EEC45859.1"/>
    <property type="molecule type" value="Genomic_DNA"/>
</dbReference>
<feature type="domain" description="tRNA/rRNA methyltransferase SpoU type" evidence="7">
    <location>
        <begin position="148"/>
        <end position="247"/>
    </location>
</feature>
<dbReference type="GO" id="GO:0000049">
    <property type="term" value="F:tRNA binding"/>
    <property type="evidence" value="ECO:0007669"/>
    <property type="project" value="UniProtKB-KW"/>
</dbReference>
<dbReference type="PaxDb" id="2850-Phatr38655"/>
<evidence type="ECO:0000256" key="3">
    <source>
        <dbReference type="ARBA" id="ARBA00022679"/>
    </source>
</evidence>
<gene>
    <name evidence="8" type="ORF">PHATRDRAFT_38655</name>
</gene>
<protein>
    <recommendedName>
        <fullName evidence="7">tRNA/rRNA methyltransferase SpoU type domain-containing protein</fullName>
    </recommendedName>
</protein>
<dbReference type="AlphaFoldDB" id="B7G6G8"/>
<evidence type="ECO:0000259" key="7">
    <source>
        <dbReference type="Pfam" id="PF00588"/>
    </source>
</evidence>
<dbReference type="PANTHER" id="PTHR43453">
    <property type="entry name" value="RRNA METHYLASE-LIKE"/>
    <property type="match status" value="1"/>
</dbReference>
<keyword evidence="4" id="KW-0949">S-adenosyl-L-methionine</keyword>
<dbReference type="Proteomes" id="UP000000759">
    <property type="component" value="Chromosome 16"/>
</dbReference>
<keyword evidence="3" id="KW-0808">Transferase</keyword>
<evidence type="ECO:0000256" key="4">
    <source>
        <dbReference type="ARBA" id="ARBA00022691"/>
    </source>
</evidence>
<dbReference type="KEGG" id="pti:PHATRDRAFT_38655"/>
<dbReference type="OrthoDB" id="241340at2759"/>
<dbReference type="GO" id="GO:0002938">
    <property type="term" value="P:tRNA guanine ribose methylation"/>
    <property type="evidence" value="ECO:0007669"/>
    <property type="project" value="TreeGrafter"/>
</dbReference>
<keyword evidence="6" id="KW-0694">RNA-binding</keyword>
<keyword evidence="5" id="KW-0819">tRNA processing</keyword>
<dbReference type="InterPro" id="IPR001537">
    <property type="entry name" value="SpoU_MeTrfase"/>
</dbReference>